<dbReference type="Proteomes" id="UP000620064">
    <property type="component" value="Unassembled WGS sequence"/>
</dbReference>
<gene>
    <name evidence="1" type="ORF">GCM10010992_25710</name>
</gene>
<proteinExistence type="predicted"/>
<sequence>MRVDIRLEFSHIYPSSEKEELLEYLKRLSKNTIENIIGFFTTNNLPDYYNFFSNPETQQTINQLITR</sequence>
<evidence type="ECO:0000313" key="2">
    <source>
        <dbReference type="Proteomes" id="UP000620064"/>
    </source>
</evidence>
<accession>A0ABQ2NM36</accession>
<evidence type="ECO:0000313" key="1">
    <source>
        <dbReference type="EMBL" id="GGP06250.1"/>
    </source>
</evidence>
<comment type="caution">
    <text evidence="1">The sequence shown here is derived from an EMBL/GenBank/DDBJ whole genome shotgun (WGS) entry which is preliminary data.</text>
</comment>
<name>A0ABQ2NM36_9FLAO</name>
<dbReference type="EMBL" id="BMLV01000006">
    <property type="protein sequence ID" value="GGP06250.1"/>
    <property type="molecule type" value="Genomic_DNA"/>
</dbReference>
<keyword evidence="2" id="KW-1185">Reference proteome</keyword>
<reference evidence="2" key="1">
    <citation type="journal article" date="2019" name="Int. J. Syst. Evol. Microbiol.">
        <title>The Global Catalogue of Microorganisms (GCM) 10K type strain sequencing project: providing services to taxonomists for standard genome sequencing and annotation.</title>
        <authorList>
            <consortium name="The Broad Institute Genomics Platform"/>
            <consortium name="The Broad Institute Genome Sequencing Center for Infectious Disease"/>
            <person name="Wu L."/>
            <person name="Ma J."/>
        </authorList>
    </citation>
    <scope>NUCLEOTIDE SEQUENCE [LARGE SCALE GENOMIC DNA]</scope>
    <source>
        <strain evidence="2">CGMCC 1.7656</strain>
    </source>
</reference>
<protein>
    <submittedName>
        <fullName evidence="1">Uncharacterized protein</fullName>
    </submittedName>
</protein>
<organism evidence="1 2">
    <name type="scientific">Cloacibacterium rupense</name>
    <dbReference type="NCBI Taxonomy" id="517423"/>
    <lineage>
        <taxon>Bacteria</taxon>
        <taxon>Pseudomonadati</taxon>
        <taxon>Bacteroidota</taxon>
        <taxon>Flavobacteriia</taxon>
        <taxon>Flavobacteriales</taxon>
        <taxon>Weeksellaceae</taxon>
    </lineage>
</organism>